<comment type="cofactor">
    <cofactor evidence="1 8">
        <name>heme</name>
        <dbReference type="ChEBI" id="CHEBI:30413"/>
    </cofactor>
</comment>
<reference evidence="10" key="1">
    <citation type="submission" date="2018-02" db="EMBL/GenBank/DDBJ databases">
        <title>Rhizophora mucronata_Transcriptome.</title>
        <authorList>
            <person name="Meera S.P."/>
            <person name="Sreeshan A."/>
            <person name="Augustine A."/>
        </authorList>
    </citation>
    <scope>NUCLEOTIDE SEQUENCE</scope>
    <source>
        <tissue evidence="10">Leaf</tissue>
    </source>
</reference>
<dbReference type="PANTHER" id="PTHR47953">
    <property type="entry name" value="OS08G0105600 PROTEIN"/>
    <property type="match status" value="1"/>
</dbReference>
<keyword evidence="6 8" id="KW-0408">Iron</keyword>
<sequence length="205" mass="23133">MFIAGTDTSAATLIWTMSELSRNPMVMKRAEEEVRKIAQGKDKVEESDVSKLVYLKSVVKEALRLHPPAQLLLPRETTDDCEIRGYTIPTKTRVFVDAKQISHDPNSWENPLEFRPERFLDSPIDFRGQHFEFIPFGIGRRGCPGTNFAIQLVELALANLLHSFQWKLPPGVSAEDVDMEEALGLKKSPLFLVANPVRSNRGVDN</sequence>
<dbReference type="InterPro" id="IPR002401">
    <property type="entry name" value="Cyt_P450_E_grp-I"/>
</dbReference>
<comment type="similarity">
    <text evidence="2 9">Belongs to the cytochrome P450 family.</text>
</comment>
<evidence type="ECO:0000256" key="2">
    <source>
        <dbReference type="ARBA" id="ARBA00010617"/>
    </source>
</evidence>
<evidence type="ECO:0000256" key="4">
    <source>
        <dbReference type="ARBA" id="ARBA00022723"/>
    </source>
</evidence>
<dbReference type="GO" id="GO:0004497">
    <property type="term" value="F:monooxygenase activity"/>
    <property type="evidence" value="ECO:0007669"/>
    <property type="project" value="UniProtKB-KW"/>
</dbReference>
<dbReference type="PRINTS" id="PR00385">
    <property type="entry name" value="P450"/>
</dbReference>
<dbReference type="PROSITE" id="PS00086">
    <property type="entry name" value="CYTOCHROME_P450"/>
    <property type="match status" value="1"/>
</dbReference>
<dbReference type="PANTHER" id="PTHR47953:SF1">
    <property type="entry name" value="CYTOCHROME P450 71A9"/>
    <property type="match status" value="1"/>
</dbReference>
<keyword evidence="7 9" id="KW-0503">Monooxygenase</keyword>
<protein>
    <submittedName>
        <fullName evidence="10">Uncharacterized protein MANES_14G058100</fullName>
    </submittedName>
</protein>
<dbReference type="FunFam" id="1.10.630.10:FF:000126">
    <property type="entry name" value="Predicted protein"/>
    <property type="match status" value="1"/>
</dbReference>
<evidence type="ECO:0000256" key="9">
    <source>
        <dbReference type="RuleBase" id="RU000461"/>
    </source>
</evidence>
<organism evidence="10">
    <name type="scientific">Rhizophora mucronata</name>
    <name type="common">Asiatic mangrove</name>
    <dbReference type="NCBI Taxonomy" id="61149"/>
    <lineage>
        <taxon>Eukaryota</taxon>
        <taxon>Viridiplantae</taxon>
        <taxon>Streptophyta</taxon>
        <taxon>Embryophyta</taxon>
        <taxon>Tracheophyta</taxon>
        <taxon>Spermatophyta</taxon>
        <taxon>Magnoliopsida</taxon>
        <taxon>eudicotyledons</taxon>
        <taxon>Gunneridae</taxon>
        <taxon>Pentapetalae</taxon>
        <taxon>rosids</taxon>
        <taxon>fabids</taxon>
        <taxon>Malpighiales</taxon>
        <taxon>Rhizophoraceae</taxon>
        <taxon>Rhizophora</taxon>
    </lineage>
</organism>
<dbReference type="GO" id="GO:0016705">
    <property type="term" value="F:oxidoreductase activity, acting on paired donors, with incorporation or reduction of molecular oxygen"/>
    <property type="evidence" value="ECO:0007669"/>
    <property type="project" value="InterPro"/>
</dbReference>
<dbReference type="SUPFAM" id="SSF48264">
    <property type="entry name" value="Cytochrome P450"/>
    <property type="match status" value="1"/>
</dbReference>
<name>A0A2P2JDS3_RHIMU</name>
<dbReference type="GO" id="GO:0005506">
    <property type="term" value="F:iron ion binding"/>
    <property type="evidence" value="ECO:0007669"/>
    <property type="project" value="InterPro"/>
</dbReference>
<evidence type="ECO:0000256" key="6">
    <source>
        <dbReference type="ARBA" id="ARBA00023004"/>
    </source>
</evidence>
<dbReference type="Pfam" id="PF00067">
    <property type="entry name" value="p450"/>
    <property type="match status" value="1"/>
</dbReference>
<dbReference type="InterPro" id="IPR036396">
    <property type="entry name" value="Cyt_P450_sf"/>
</dbReference>
<evidence type="ECO:0000256" key="3">
    <source>
        <dbReference type="ARBA" id="ARBA00022617"/>
    </source>
</evidence>
<evidence type="ECO:0000256" key="1">
    <source>
        <dbReference type="ARBA" id="ARBA00001971"/>
    </source>
</evidence>
<dbReference type="GO" id="GO:0020037">
    <property type="term" value="F:heme binding"/>
    <property type="evidence" value="ECO:0007669"/>
    <property type="project" value="InterPro"/>
</dbReference>
<evidence type="ECO:0000256" key="7">
    <source>
        <dbReference type="ARBA" id="ARBA00023033"/>
    </source>
</evidence>
<dbReference type="Gene3D" id="1.10.630.10">
    <property type="entry name" value="Cytochrome P450"/>
    <property type="match status" value="1"/>
</dbReference>
<dbReference type="InterPro" id="IPR017972">
    <property type="entry name" value="Cyt_P450_CS"/>
</dbReference>
<dbReference type="PRINTS" id="PR00463">
    <property type="entry name" value="EP450I"/>
</dbReference>
<evidence type="ECO:0000256" key="5">
    <source>
        <dbReference type="ARBA" id="ARBA00023002"/>
    </source>
</evidence>
<feature type="binding site" description="axial binding residue" evidence="8">
    <location>
        <position position="143"/>
    </location>
    <ligand>
        <name>heme</name>
        <dbReference type="ChEBI" id="CHEBI:30413"/>
    </ligand>
    <ligandPart>
        <name>Fe</name>
        <dbReference type="ChEBI" id="CHEBI:18248"/>
    </ligandPart>
</feature>
<keyword evidence="4 8" id="KW-0479">Metal-binding</keyword>
<evidence type="ECO:0000313" key="10">
    <source>
        <dbReference type="EMBL" id="MBW91620.1"/>
    </source>
</evidence>
<dbReference type="InterPro" id="IPR001128">
    <property type="entry name" value="Cyt_P450"/>
</dbReference>
<evidence type="ECO:0000256" key="8">
    <source>
        <dbReference type="PIRSR" id="PIRSR602401-1"/>
    </source>
</evidence>
<dbReference type="InterPro" id="IPR052306">
    <property type="entry name" value="CYP450_71D"/>
</dbReference>
<proteinExistence type="inferred from homology"/>
<keyword evidence="5 9" id="KW-0560">Oxidoreductase</keyword>
<accession>A0A2P2JDS3</accession>
<dbReference type="EMBL" id="GGEC01011137">
    <property type="protein sequence ID" value="MBW91620.1"/>
    <property type="molecule type" value="Transcribed_RNA"/>
</dbReference>
<keyword evidence="3 8" id="KW-0349">Heme</keyword>
<dbReference type="AlphaFoldDB" id="A0A2P2JDS3"/>